<evidence type="ECO:0000313" key="1">
    <source>
        <dbReference type="EMBL" id="KIJ91755.1"/>
    </source>
</evidence>
<dbReference type="AlphaFoldDB" id="A0A0C9WN94"/>
<dbReference type="HOGENOM" id="CLU_3087603_0_0_1"/>
<reference evidence="2" key="2">
    <citation type="submission" date="2015-01" db="EMBL/GenBank/DDBJ databases">
        <title>Evolutionary Origins and Diversification of the Mycorrhizal Mutualists.</title>
        <authorList>
            <consortium name="DOE Joint Genome Institute"/>
            <consortium name="Mycorrhizal Genomics Consortium"/>
            <person name="Kohler A."/>
            <person name="Kuo A."/>
            <person name="Nagy L.G."/>
            <person name="Floudas D."/>
            <person name="Copeland A."/>
            <person name="Barry K.W."/>
            <person name="Cichocki N."/>
            <person name="Veneault-Fourrey C."/>
            <person name="LaButti K."/>
            <person name="Lindquist E.A."/>
            <person name="Lipzen A."/>
            <person name="Lundell T."/>
            <person name="Morin E."/>
            <person name="Murat C."/>
            <person name="Riley R."/>
            <person name="Ohm R."/>
            <person name="Sun H."/>
            <person name="Tunlid A."/>
            <person name="Henrissat B."/>
            <person name="Grigoriev I.V."/>
            <person name="Hibbett D.S."/>
            <person name="Martin F."/>
        </authorList>
    </citation>
    <scope>NUCLEOTIDE SEQUENCE [LARGE SCALE GENOMIC DNA]</scope>
    <source>
        <strain evidence="2">LaAM-08-1</strain>
    </source>
</reference>
<organism evidence="1 2">
    <name type="scientific">Laccaria amethystina LaAM-08-1</name>
    <dbReference type="NCBI Taxonomy" id="1095629"/>
    <lineage>
        <taxon>Eukaryota</taxon>
        <taxon>Fungi</taxon>
        <taxon>Dikarya</taxon>
        <taxon>Basidiomycota</taxon>
        <taxon>Agaricomycotina</taxon>
        <taxon>Agaricomycetes</taxon>
        <taxon>Agaricomycetidae</taxon>
        <taxon>Agaricales</taxon>
        <taxon>Agaricineae</taxon>
        <taxon>Hydnangiaceae</taxon>
        <taxon>Laccaria</taxon>
    </lineage>
</organism>
<accession>A0A0C9WN94</accession>
<sequence>MTPRERWIEGDVYKYNNNNMIYNPGSQAAIKNHGILLPLPHPPPTCPRCAST</sequence>
<keyword evidence="2" id="KW-1185">Reference proteome</keyword>
<reference evidence="1 2" key="1">
    <citation type="submission" date="2014-04" db="EMBL/GenBank/DDBJ databases">
        <authorList>
            <consortium name="DOE Joint Genome Institute"/>
            <person name="Kuo A."/>
            <person name="Kohler A."/>
            <person name="Nagy L.G."/>
            <person name="Floudas D."/>
            <person name="Copeland A."/>
            <person name="Barry K.W."/>
            <person name="Cichocki N."/>
            <person name="Veneault-Fourrey C."/>
            <person name="LaButti K."/>
            <person name="Lindquist E.A."/>
            <person name="Lipzen A."/>
            <person name="Lundell T."/>
            <person name="Morin E."/>
            <person name="Murat C."/>
            <person name="Sun H."/>
            <person name="Tunlid A."/>
            <person name="Henrissat B."/>
            <person name="Grigoriev I.V."/>
            <person name="Hibbett D.S."/>
            <person name="Martin F."/>
            <person name="Nordberg H.P."/>
            <person name="Cantor M.N."/>
            <person name="Hua S.X."/>
        </authorList>
    </citation>
    <scope>NUCLEOTIDE SEQUENCE [LARGE SCALE GENOMIC DNA]</scope>
    <source>
        <strain evidence="1 2">LaAM-08-1</strain>
    </source>
</reference>
<protein>
    <submittedName>
        <fullName evidence="1">Unplaced genomic scaffold K443scaffold_437, whole genome shotgun sequence</fullName>
    </submittedName>
</protein>
<name>A0A0C9WN94_9AGAR</name>
<dbReference type="EMBL" id="KN838972">
    <property type="protein sequence ID" value="KIJ91755.1"/>
    <property type="molecule type" value="Genomic_DNA"/>
</dbReference>
<gene>
    <name evidence="1" type="ORF">K443DRAFT_685752</name>
</gene>
<evidence type="ECO:0000313" key="2">
    <source>
        <dbReference type="Proteomes" id="UP000054477"/>
    </source>
</evidence>
<dbReference type="Proteomes" id="UP000054477">
    <property type="component" value="Unassembled WGS sequence"/>
</dbReference>
<proteinExistence type="predicted"/>